<evidence type="ECO:0000256" key="10">
    <source>
        <dbReference type="ARBA" id="ARBA00022898"/>
    </source>
</evidence>
<dbReference type="UniPathway" id="UPA00047">
    <property type="reaction ID" value="UER00058"/>
</dbReference>
<evidence type="ECO:0000256" key="6">
    <source>
        <dbReference type="ARBA" id="ARBA00009320"/>
    </source>
</evidence>
<comment type="pathway">
    <text evidence="3 17">Amino-acid biosynthesis; L-isoleucine biosynthesis; L-isoleucine from 2-oxobutanoate: step 4/4.</text>
</comment>
<keyword evidence="10 16" id="KW-0663">Pyridoxal phosphate</keyword>
<evidence type="ECO:0000313" key="19">
    <source>
        <dbReference type="EMBL" id="HHM96038.1"/>
    </source>
</evidence>
<accession>A0A7C1XGS6</accession>
<dbReference type="EMBL" id="DRWX01000118">
    <property type="protein sequence ID" value="HHM96038.1"/>
    <property type="molecule type" value="Genomic_DNA"/>
</dbReference>
<dbReference type="AlphaFoldDB" id="A0A7C1XGS6"/>
<dbReference type="SUPFAM" id="SSF56752">
    <property type="entry name" value="D-aminoacid aminotransferase-like PLP-dependent enzymes"/>
    <property type="match status" value="1"/>
</dbReference>
<evidence type="ECO:0000256" key="1">
    <source>
        <dbReference type="ARBA" id="ARBA00001933"/>
    </source>
</evidence>
<dbReference type="GO" id="GO:0009099">
    <property type="term" value="P:L-valine biosynthetic process"/>
    <property type="evidence" value="ECO:0007669"/>
    <property type="project" value="UniProtKB-UniPathway"/>
</dbReference>
<dbReference type="PANTHER" id="PTHR42743:SF4">
    <property type="entry name" value="BRANCHED-CHAIN-AMINO-ACID AMINOTRANSFERASE-RELATED"/>
    <property type="match status" value="1"/>
</dbReference>
<comment type="pathway">
    <text evidence="4 17">Amino-acid biosynthesis; L-valine biosynthesis; L-valine from pyruvate: step 4/4.</text>
</comment>
<comment type="catalytic activity">
    <reaction evidence="13 17">
        <text>L-isoleucine + 2-oxoglutarate = (S)-3-methyl-2-oxopentanoate + L-glutamate</text>
        <dbReference type="Rhea" id="RHEA:24801"/>
        <dbReference type="ChEBI" id="CHEBI:16810"/>
        <dbReference type="ChEBI" id="CHEBI:29985"/>
        <dbReference type="ChEBI" id="CHEBI:35146"/>
        <dbReference type="ChEBI" id="CHEBI:58045"/>
        <dbReference type="EC" id="2.6.1.42"/>
    </reaction>
</comment>
<evidence type="ECO:0000256" key="5">
    <source>
        <dbReference type="ARBA" id="ARBA00005072"/>
    </source>
</evidence>
<dbReference type="NCBIfam" id="NF005146">
    <property type="entry name" value="PRK06606.1"/>
    <property type="match status" value="1"/>
</dbReference>
<keyword evidence="9 17" id="KW-0808">Transferase</keyword>
<protein>
    <recommendedName>
        <fullName evidence="17">Branched-chain-amino-acid aminotransferase</fullName>
        <shortName evidence="17">BCAT</shortName>
        <ecNumber evidence="17">2.6.1.42</ecNumber>
    </recommendedName>
</protein>
<evidence type="ECO:0000256" key="7">
    <source>
        <dbReference type="ARBA" id="ARBA00022576"/>
    </source>
</evidence>
<proteinExistence type="inferred from homology"/>
<dbReference type="FunFam" id="3.20.10.10:FF:000002">
    <property type="entry name" value="D-alanine aminotransferase"/>
    <property type="match status" value="1"/>
</dbReference>
<evidence type="ECO:0000256" key="4">
    <source>
        <dbReference type="ARBA" id="ARBA00004931"/>
    </source>
</evidence>
<evidence type="ECO:0000256" key="14">
    <source>
        <dbReference type="ARBA" id="ARBA00049229"/>
    </source>
</evidence>
<dbReference type="InterPro" id="IPR001544">
    <property type="entry name" value="Aminotrans_IV"/>
</dbReference>
<dbReference type="EC" id="2.6.1.42" evidence="17"/>
<comment type="function">
    <text evidence="2 17">Acts on leucine, isoleucine and valine.</text>
</comment>
<keyword evidence="8 17" id="KW-0028">Amino-acid biosynthesis</keyword>
<comment type="catalytic activity">
    <reaction evidence="12 17">
        <text>L-valine + 2-oxoglutarate = 3-methyl-2-oxobutanoate + L-glutamate</text>
        <dbReference type="Rhea" id="RHEA:24813"/>
        <dbReference type="ChEBI" id="CHEBI:11851"/>
        <dbReference type="ChEBI" id="CHEBI:16810"/>
        <dbReference type="ChEBI" id="CHEBI:29985"/>
        <dbReference type="ChEBI" id="CHEBI:57762"/>
        <dbReference type="EC" id="2.6.1.42"/>
    </reaction>
</comment>
<keyword evidence="7 17" id="KW-0032">Aminotransferase</keyword>
<evidence type="ECO:0000256" key="9">
    <source>
        <dbReference type="ARBA" id="ARBA00022679"/>
    </source>
</evidence>
<dbReference type="GO" id="GO:0009098">
    <property type="term" value="P:L-leucine biosynthetic process"/>
    <property type="evidence" value="ECO:0007669"/>
    <property type="project" value="UniProtKB-UniPathway"/>
</dbReference>
<keyword evidence="11 17" id="KW-0100">Branched-chain amino acid biosynthesis</keyword>
<dbReference type="Pfam" id="PF01063">
    <property type="entry name" value="Aminotran_4"/>
    <property type="match status" value="1"/>
</dbReference>
<gene>
    <name evidence="17" type="primary">ilvE</name>
    <name evidence="19" type="ORF">ENM21_02360</name>
    <name evidence="18" type="ORF">ENP47_07420</name>
</gene>
<name>A0A7C1XGS6_THERO</name>
<dbReference type="Gene3D" id="3.20.10.10">
    <property type="entry name" value="D-amino Acid Aminotransferase, subunit A, domain 2"/>
    <property type="match status" value="1"/>
</dbReference>
<evidence type="ECO:0000256" key="12">
    <source>
        <dbReference type="ARBA" id="ARBA00048212"/>
    </source>
</evidence>
<dbReference type="EMBL" id="DSJL01000011">
    <property type="protein sequence ID" value="HEF65411.1"/>
    <property type="molecule type" value="Genomic_DNA"/>
</dbReference>
<dbReference type="PROSITE" id="PS00770">
    <property type="entry name" value="AA_TRANSFER_CLASS_4"/>
    <property type="match status" value="1"/>
</dbReference>
<dbReference type="InterPro" id="IPR050571">
    <property type="entry name" value="Class-IV_PLP-Dep_Aminotrnsfr"/>
</dbReference>
<evidence type="ECO:0000313" key="18">
    <source>
        <dbReference type="EMBL" id="HEF65411.1"/>
    </source>
</evidence>
<evidence type="ECO:0000256" key="2">
    <source>
        <dbReference type="ARBA" id="ARBA00003109"/>
    </source>
</evidence>
<evidence type="ECO:0000256" key="16">
    <source>
        <dbReference type="RuleBase" id="RU004516"/>
    </source>
</evidence>
<evidence type="ECO:0000256" key="8">
    <source>
        <dbReference type="ARBA" id="ARBA00022605"/>
    </source>
</evidence>
<comment type="caution">
    <text evidence="18">The sequence shown here is derived from an EMBL/GenBank/DDBJ whole genome shotgun (WGS) entry which is preliminary data.</text>
</comment>
<dbReference type="GO" id="GO:0004084">
    <property type="term" value="F:branched-chain-amino-acid transaminase activity"/>
    <property type="evidence" value="ECO:0007669"/>
    <property type="project" value="UniProtKB-EC"/>
</dbReference>
<dbReference type="NCBIfam" id="TIGR01122">
    <property type="entry name" value="ilvE_I"/>
    <property type="match status" value="1"/>
</dbReference>
<dbReference type="InterPro" id="IPR033939">
    <property type="entry name" value="BCAT_family"/>
</dbReference>
<comment type="pathway">
    <text evidence="5 17">Amino-acid biosynthesis; L-leucine biosynthesis; L-leucine from 3-methyl-2-oxobutanoate: step 4/4.</text>
</comment>
<evidence type="ECO:0000256" key="13">
    <source>
        <dbReference type="ARBA" id="ARBA00048798"/>
    </source>
</evidence>
<dbReference type="InterPro" id="IPR018300">
    <property type="entry name" value="Aminotrans_IV_CS"/>
</dbReference>
<dbReference type="CDD" id="cd01557">
    <property type="entry name" value="BCAT_beta_family"/>
    <property type="match status" value="1"/>
</dbReference>
<dbReference type="Gene3D" id="3.30.470.10">
    <property type="match status" value="1"/>
</dbReference>
<evidence type="ECO:0000256" key="11">
    <source>
        <dbReference type="ARBA" id="ARBA00023304"/>
    </source>
</evidence>
<evidence type="ECO:0000256" key="17">
    <source>
        <dbReference type="RuleBase" id="RU364094"/>
    </source>
</evidence>
<sequence length="316" mass="35166">MAGTELFPIAFFEGRFVPIQEAKVSIATHALQYGTGVFAGVRGYLDRDGQTINIFRLSDHTRRLLQSARLLRAELPYDAEQLGSLIVELVRQNAPRTDVYIRPFVYKADLEIGPKLKGVRDELAIYMLPMQEYLPITHPIRLMTSSWMRTVDVVIPSRAKVCGAYVNSAFAKDQAMECGFDDAIMLNHHGKVAEGSAANLFIVRNGTLITTPVTADILEGITRRTIIEFAHDLGIPVEVREIDRSELYICDEAFLCGTGVQISPIGNIDGRTVGTGQIGPITARLQQLYLSVVRGEDTPYRHYLTRVTVAREAEAR</sequence>
<organism evidence="18">
    <name type="scientific">Thermomicrobium roseum</name>
    <dbReference type="NCBI Taxonomy" id="500"/>
    <lineage>
        <taxon>Bacteria</taxon>
        <taxon>Pseudomonadati</taxon>
        <taxon>Thermomicrobiota</taxon>
        <taxon>Thermomicrobia</taxon>
        <taxon>Thermomicrobiales</taxon>
        <taxon>Thermomicrobiaceae</taxon>
        <taxon>Thermomicrobium</taxon>
    </lineage>
</organism>
<dbReference type="InterPro" id="IPR005785">
    <property type="entry name" value="B_amino_transI"/>
</dbReference>
<dbReference type="UniPathway" id="UPA00048">
    <property type="reaction ID" value="UER00073"/>
</dbReference>
<comment type="cofactor">
    <cofactor evidence="1 16">
        <name>pyridoxal 5'-phosphate</name>
        <dbReference type="ChEBI" id="CHEBI:597326"/>
    </cofactor>
</comment>
<dbReference type="PANTHER" id="PTHR42743">
    <property type="entry name" value="AMINO-ACID AMINOTRANSFERASE"/>
    <property type="match status" value="1"/>
</dbReference>
<dbReference type="InterPro" id="IPR043131">
    <property type="entry name" value="BCAT-like_N"/>
</dbReference>
<evidence type="ECO:0000256" key="15">
    <source>
        <dbReference type="RuleBase" id="RU004106"/>
    </source>
</evidence>
<evidence type="ECO:0000256" key="3">
    <source>
        <dbReference type="ARBA" id="ARBA00004824"/>
    </source>
</evidence>
<reference evidence="18" key="1">
    <citation type="journal article" date="2020" name="mSystems">
        <title>Genome- and Community-Level Interaction Insights into Carbon Utilization and Element Cycling Functions of Hydrothermarchaeota in Hydrothermal Sediment.</title>
        <authorList>
            <person name="Zhou Z."/>
            <person name="Liu Y."/>
            <person name="Xu W."/>
            <person name="Pan J."/>
            <person name="Luo Z.H."/>
            <person name="Li M."/>
        </authorList>
    </citation>
    <scope>NUCLEOTIDE SEQUENCE [LARGE SCALE GENOMIC DNA]</scope>
    <source>
        <strain evidence="19">SpSt-1065</strain>
        <strain evidence="18">SpSt-222</strain>
    </source>
</reference>
<comment type="catalytic activity">
    <reaction evidence="14 17">
        <text>L-leucine + 2-oxoglutarate = 4-methyl-2-oxopentanoate + L-glutamate</text>
        <dbReference type="Rhea" id="RHEA:18321"/>
        <dbReference type="ChEBI" id="CHEBI:16810"/>
        <dbReference type="ChEBI" id="CHEBI:17865"/>
        <dbReference type="ChEBI" id="CHEBI:29985"/>
        <dbReference type="ChEBI" id="CHEBI:57427"/>
        <dbReference type="EC" id="2.6.1.42"/>
    </reaction>
</comment>
<dbReference type="GO" id="GO:0009097">
    <property type="term" value="P:isoleucine biosynthetic process"/>
    <property type="evidence" value="ECO:0007669"/>
    <property type="project" value="UniProtKB-UniPathway"/>
</dbReference>
<comment type="similarity">
    <text evidence="6 15">Belongs to the class-IV pyridoxal-phosphate-dependent aminotransferase family.</text>
</comment>
<dbReference type="InterPro" id="IPR043132">
    <property type="entry name" value="BCAT-like_C"/>
</dbReference>
<dbReference type="UniPathway" id="UPA00049">
    <property type="reaction ID" value="UER00062"/>
</dbReference>
<dbReference type="InterPro" id="IPR036038">
    <property type="entry name" value="Aminotransferase-like"/>
</dbReference>